<dbReference type="Proteomes" id="UP000015106">
    <property type="component" value="Chromosome 2"/>
</dbReference>
<reference evidence="1" key="2">
    <citation type="submission" date="2018-03" db="EMBL/GenBank/DDBJ databases">
        <title>The Triticum urartu genome reveals the dynamic nature of wheat genome evolution.</title>
        <authorList>
            <person name="Ling H."/>
            <person name="Ma B."/>
            <person name="Shi X."/>
            <person name="Liu H."/>
            <person name="Dong L."/>
            <person name="Sun H."/>
            <person name="Cao Y."/>
            <person name="Gao Q."/>
            <person name="Zheng S."/>
            <person name="Li Y."/>
            <person name="Yu Y."/>
            <person name="Du H."/>
            <person name="Qi M."/>
            <person name="Li Y."/>
            <person name="Yu H."/>
            <person name="Cui Y."/>
            <person name="Wang N."/>
            <person name="Chen C."/>
            <person name="Wu H."/>
            <person name="Zhao Y."/>
            <person name="Zhang J."/>
            <person name="Li Y."/>
            <person name="Zhou W."/>
            <person name="Zhang B."/>
            <person name="Hu W."/>
            <person name="Eijk M."/>
            <person name="Tang J."/>
            <person name="Witsenboer H."/>
            <person name="Zhao S."/>
            <person name="Li Z."/>
            <person name="Zhang A."/>
            <person name="Wang D."/>
            <person name="Liang C."/>
        </authorList>
    </citation>
    <scope>NUCLEOTIDE SEQUENCE [LARGE SCALE GENOMIC DNA]</scope>
    <source>
        <strain evidence="1">cv. G1812</strain>
    </source>
</reference>
<dbReference type="Gramene" id="TuG1812G0200000325.01.T01">
    <property type="protein sequence ID" value="TuG1812G0200000325.01.T01"/>
    <property type="gene ID" value="TuG1812G0200000325.01"/>
</dbReference>
<evidence type="ECO:0000313" key="2">
    <source>
        <dbReference type="Proteomes" id="UP000015106"/>
    </source>
</evidence>
<dbReference type="SUPFAM" id="SSF51197">
    <property type="entry name" value="Clavaminate synthase-like"/>
    <property type="match status" value="1"/>
</dbReference>
<dbReference type="EnsemblPlants" id="TuG1812G0200000325.01.T01">
    <property type="protein sequence ID" value="TuG1812G0200000325.01.T01"/>
    <property type="gene ID" value="TuG1812G0200000325.01"/>
</dbReference>
<accession>A0A8R7P999</accession>
<name>A0A8R7P999_TRIUA</name>
<dbReference type="AlphaFoldDB" id="A0A8R7P999"/>
<dbReference type="InterPro" id="IPR027443">
    <property type="entry name" value="IPNS-like_sf"/>
</dbReference>
<sequence>MSTPGEFIVNIGDLLQLISNKAFRRVVRERMSRQGS</sequence>
<organism evidence="1 2">
    <name type="scientific">Triticum urartu</name>
    <name type="common">Red wild einkorn</name>
    <name type="synonym">Crithodium urartu</name>
    <dbReference type="NCBI Taxonomy" id="4572"/>
    <lineage>
        <taxon>Eukaryota</taxon>
        <taxon>Viridiplantae</taxon>
        <taxon>Streptophyta</taxon>
        <taxon>Embryophyta</taxon>
        <taxon>Tracheophyta</taxon>
        <taxon>Spermatophyta</taxon>
        <taxon>Magnoliopsida</taxon>
        <taxon>Liliopsida</taxon>
        <taxon>Poales</taxon>
        <taxon>Poaceae</taxon>
        <taxon>BOP clade</taxon>
        <taxon>Pooideae</taxon>
        <taxon>Triticodae</taxon>
        <taxon>Triticeae</taxon>
        <taxon>Triticinae</taxon>
        <taxon>Triticum</taxon>
    </lineage>
</organism>
<reference evidence="2" key="1">
    <citation type="journal article" date="2013" name="Nature">
        <title>Draft genome of the wheat A-genome progenitor Triticum urartu.</title>
        <authorList>
            <person name="Ling H.Q."/>
            <person name="Zhao S."/>
            <person name="Liu D."/>
            <person name="Wang J."/>
            <person name="Sun H."/>
            <person name="Zhang C."/>
            <person name="Fan H."/>
            <person name="Li D."/>
            <person name="Dong L."/>
            <person name="Tao Y."/>
            <person name="Gao C."/>
            <person name="Wu H."/>
            <person name="Li Y."/>
            <person name="Cui Y."/>
            <person name="Guo X."/>
            <person name="Zheng S."/>
            <person name="Wang B."/>
            <person name="Yu K."/>
            <person name="Liang Q."/>
            <person name="Yang W."/>
            <person name="Lou X."/>
            <person name="Chen J."/>
            <person name="Feng M."/>
            <person name="Jian J."/>
            <person name="Zhang X."/>
            <person name="Luo G."/>
            <person name="Jiang Y."/>
            <person name="Liu J."/>
            <person name="Wang Z."/>
            <person name="Sha Y."/>
            <person name="Zhang B."/>
            <person name="Wu H."/>
            <person name="Tang D."/>
            <person name="Shen Q."/>
            <person name="Xue P."/>
            <person name="Zou S."/>
            <person name="Wang X."/>
            <person name="Liu X."/>
            <person name="Wang F."/>
            <person name="Yang Y."/>
            <person name="An X."/>
            <person name="Dong Z."/>
            <person name="Zhang K."/>
            <person name="Zhang X."/>
            <person name="Luo M.C."/>
            <person name="Dvorak J."/>
            <person name="Tong Y."/>
            <person name="Wang J."/>
            <person name="Yang H."/>
            <person name="Li Z."/>
            <person name="Wang D."/>
            <person name="Zhang A."/>
            <person name="Wang J."/>
        </authorList>
    </citation>
    <scope>NUCLEOTIDE SEQUENCE</scope>
    <source>
        <strain evidence="2">cv. G1812</strain>
    </source>
</reference>
<dbReference type="Gene3D" id="2.60.120.330">
    <property type="entry name" value="B-lactam Antibiotic, Isopenicillin N Synthase, Chain"/>
    <property type="match status" value="1"/>
</dbReference>
<proteinExistence type="predicted"/>
<reference evidence="1" key="3">
    <citation type="submission" date="2022-06" db="UniProtKB">
        <authorList>
            <consortium name="EnsemblPlants"/>
        </authorList>
    </citation>
    <scope>IDENTIFICATION</scope>
</reference>
<keyword evidence="2" id="KW-1185">Reference proteome</keyword>
<evidence type="ECO:0000313" key="1">
    <source>
        <dbReference type="EnsemblPlants" id="TuG1812G0200000325.01.T01"/>
    </source>
</evidence>
<protein>
    <submittedName>
        <fullName evidence="1">Uncharacterized protein</fullName>
    </submittedName>
</protein>